<dbReference type="InterPro" id="IPR050572">
    <property type="entry name" value="Fe-S_Ferredoxin"/>
</dbReference>
<dbReference type="Gene3D" id="3.30.70.20">
    <property type="match status" value="2"/>
</dbReference>
<keyword evidence="7" id="KW-1185">Reference proteome</keyword>
<dbReference type="EMBL" id="JBEPMJ010000006">
    <property type="protein sequence ID" value="MET3749941.1"/>
    <property type="molecule type" value="Genomic_DNA"/>
</dbReference>
<comment type="caution">
    <text evidence="6">The sequence shown here is derived from an EMBL/GenBank/DDBJ whole genome shotgun (WGS) entry which is preliminary data.</text>
</comment>
<dbReference type="Pfam" id="PF13237">
    <property type="entry name" value="Fer4_10"/>
    <property type="match status" value="1"/>
</dbReference>
<keyword evidence="4" id="KW-0411">Iron-sulfur</keyword>
<keyword evidence="3" id="KW-0408">Iron</keyword>
<accession>A0ABV2M0G6</accession>
<sequence>MVKTTKSGGKVMKKLTVKKGATCMACLECVEACSNAYYKESNVLKSCIQIVERKGEPKPMACPQCGKCAEVCEAGAITQNAKGVYMVNKKLCTGCGKCVEACPFGLMVKAEDKPTASKCTACGICVKACPMEILEVVEK</sequence>
<evidence type="ECO:0000313" key="7">
    <source>
        <dbReference type="Proteomes" id="UP001549106"/>
    </source>
</evidence>
<dbReference type="InterPro" id="IPR017896">
    <property type="entry name" value="4Fe4S_Fe-S-bd"/>
</dbReference>
<reference evidence="6 7" key="1">
    <citation type="submission" date="2024-06" db="EMBL/GenBank/DDBJ databases">
        <title>Genomic Encyclopedia of Type Strains, Phase IV (KMG-IV): sequencing the most valuable type-strain genomes for metagenomic binning, comparative biology and taxonomic classification.</title>
        <authorList>
            <person name="Goeker M."/>
        </authorList>
    </citation>
    <scope>NUCLEOTIDE SEQUENCE [LARGE SCALE GENOMIC DNA]</scope>
    <source>
        <strain evidence="6 7">DSM 29492</strain>
    </source>
</reference>
<dbReference type="PANTHER" id="PTHR43687">
    <property type="entry name" value="ADENYLYLSULFATE REDUCTASE, BETA SUBUNIT"/>
    <property type="match status" value="1"/>
</dbReference>
<evidence type="ECO:0000256" key="3">
    <source>
        <dbReference type="ARBA" id="ARBA00023004"/>
    </source>
</evidence>
<dbReference type="Pfam" id="PF12800">
    <property type="entry name" value="Fer4_4"/>
    <property type="match status" value="1"/>
</dbReference>
<evidence type="ECO:0000256" key="2">
    <source>
        <dbReference type="ARBA" id="ARBA00022723"/>
    </source>
</evidence>
<organism evidence="6 7">
    <name type="scientific">Blautia caecimuris</name>
    <dbReference type="NCBI Taxonomy" id="1796615"/>
    <lineage>
        <taxon>Bacteria</taxon>
        <taxon>Bacillati</taxon>
        <taxon>Bacillota</taxon>
        <taxon>Clostridia</taxon>
        <taxon>Lachnospirales</taxon>
        <taxon>Lachnospiraceae</taxon>
        <taxon>Blautia</taxon>
    </lineage>
</organism>
<evidence type="ECO:0000256" key="4">
    <source>
        <dbReference type="ARBA" id="ARBA00023014"/>
    </source>
</evidence>
<evidence type="ECO:0000259" key="5">
    <source>
        <dbReference type="PROSITE" id="PS51379"/>
    </source>
</evidence>
<dbReference type="Proteomes" id="UP001549106">
    <property type="component" value="Unassembled WGS sequence"/>
</dbReference>
<evidence type="ECO:0000256" key="1">
    <source>
        <dbReference type="ARBA" id="ARBA00022485"/>
    </source>
</evidence>
<dbReference type="PROSITE" id="PS51379">
    <property type="entry name" value="4FE4S_FER_2"/>
    <property type="match status" value="3"/>
</dbReference>
<protein>
    <submittedName>
        <fullName evidence="6">Fe-S-cluster-containing hydrogenase component 2</fullName>
    </submittedName>
</protein>
<proteinExistence type="predicted"/>
<dbReference type="PROSITE" id="PS00198">
    <property type="entry name" value="4FE4S_FER_1"/>
    <property type="match status" value="2"/>
</dbReference>
<name>A0ABV2M0G6_9FIRM</name>
<dbReference type="RefSeq" id="WP_330671302.1">
    <property type="nucleotide sequence ID" value="NZ_JANJZT010000006.1"/>
</dbReference>
<evidence type="ECO:0000313" key="6">
    <source>
        <dbReference type="EMBL" id="MET3749941.1"/>
    </source>
</evidence>
<gene>
    <name evidence="6" type="ORF">ABID24_001176</name>
</gene>
<keyword evidence="1" id="KW-0004">4Fe-4S</keyword>
<feature type="domain" description="4Fe-4S ferredoxin-type" evidence="5">
    <location>
        <begin position="53"/>
        <end position="82"/>
    </location>
</feature>
<dbReference type="SUPFAM" id="SSF54862">
    <property type="entry name" value="4Fe-4S ferredoxins"/>
    <property type="match status" value="1"/>
</dbReference>
<feature type="domain" description="4Fe-4S ferredoxin-type" evidence="5">
    <location>
        <begin position="116"/>
        <end position="139"/>
    </location>
</feature>
<keyword evidence="2" id="KW-0479">Metal-binding</keyword>
<dbReference type="InterPro" id="IPR017900">
    <property type="entry name" value="4Fe4S_Fe_S_CS"/>
</dbReference>
<dbReference type="PANTHER" id="PTHR43687:SF1">
    <property type="entry name" value="FERREDOXIN III"/>
    <property type="match status" value="1"/>
</dbReference>
<feature type="domain" description="4Fe-4S ferredoxin-type" evidence="5">
    <location>
        <begin position="83"/>
        <end position="112"/>
    </location>
</feature>